<dbReference type="CDD" id="cd06170">
    <property type="entry name" value="LuxR_C_like"/>
    <property type="match status" value="1"/>
</dbReference>
<dbReference type="Proteomes" id="UP000427769">
    <property type="component" value="Chromosome"/>
</dbReference>
<dbReference type="Gene3D" id="3.30.450.20">
    <property type="entry name" value="PAS domain"/>
    <property type="match status" value="1"/>
</dbReference>
<dbReference type="PROSITE" id="PS50043">
    <property type="entry name" value="HTH_LUXR_2"/>
    <property type="match status" value="1"/>
</dbReference>
<dbReference type="AlphaFoldDB" id="A0A5K7Z3N4"/>
<dbReference type="GO" id="GO:0006355">
    <property type="term" value="P:regulation of DNA-templated transcription"/>
    <property type="evidence" value="ECO:0007669"/>
    <property type="project" value="InterPro"/>
</dbReference>
<dbReference type="RefSeq" id="WP_231715700.1">
    <property type="nucleotide sequence ID" value="NZ_AP021875.1"/>
</dbReference>
<keyword evidence="2" id="KW-0238">DNA-binding</keyword>
<keyword evidence="7" id="KW-1185">Reference proteome</keyword>
<keyword evidence="3" id="KW-0804">Transcription</keyword>
<dbReference type="InterPro" id="IPR016032">
    <property type="entry name" value="Sig_transdc_resp-reg_C-effctor"/>
</dbReference>
<keyword evidence="4" id="KW-0175">Coiled coil</keyword>
<name>A0A5K7Z3N4_9BACT</name>
<proteinExistence type="predicted"/>
<dbReference type="KEGG" id="dwd:DSCW_15880"/>
<dbReference type="PRINTS" id="PR00038">
    <property type="entry name" value="HTHLUXR"/>
</dbReference>
<reference evidence="6 7" key="1">
    <citation type="submission" date="2019-11" db="EMBL/GenBank/DDBJ databases">
        <title>Comparative genomics of hydrocarbon-degrading Desulfosarcina strains.</title>
        <authorList>
            <person name="Watanabe M."/>
            <person name="Kojima H."/>
            <person name="Fukui M."/>
        </authorList>
    </citation>
    <scope>NUCLEOTIDE SEQUENCE [LARGE SCALE GENOMIC DNA]</scope>
    <source>
        <strain evidence="6 7">PP31</strain>
    </source>
</reference>
<evidence type="ECO:0000256" key="4">
    <source>
        <dbReference type="SAM" id="Coils"/>
    </source>
</evidence>
<dbReference type="SMART" id="SM00421">
    <property type="entry name" value="HTH_LUXR"/>
    <property type="match status" value="1"/>
</dbReference>
<accession>A0A5K7Z3N4</accession>
<sequence>MIDEPGECTNTSMPSSDDETFAKTILDSLSAHVAILDTNGVILQSNRAWKSFANHNQIRMRPDTLGINYLEICEQAGNEPSLVAKGIREVIIGRREEFAMEYDCHSPDEQRWFYMRVTRTPGPGPVRIVVSHENITALKLAEAALKSQKRHLEEANTALKVLLRQREDDQREMEKNILDNMQHLVAPLLDRLTATSLRDGQKAMLASLEERLTELTRPFMRRLSAIETRLTPQEIEVAALIRQGRRSKEIADNLSLSIATVNFHRRNLRRKLNLRNTSTNLRSFLLGLNK</sequence>
<dbReference type="SUPFAM" id="SSF46894">
    <property type="entry name" value="C-terminal effector domain of the bipartite response regulators"/>
    <property type="match status" value="1"/>
</dbReference>
<dbReference type="InterPro" id="IPR000792">
    <property type="entry name" value="Tscrpt_reg_LuxR_C"/>
</dbReference>
<gene>
    <name evidence="6" type="ORF">DSCW_15880</name>
</gene>
<dbReference type="PROSITE" id="PS00622">
    <property type="entry name" value="HTH_LUXR_1"/>
    <property type="match status" value="1"/>
</dbReference>
<dbReference type="InterPro" id="IPR036388">
    <property type="entry name" value="WH-like_DNA-bd_sf"/>
</dbReference>
<evidence type="ECO:0000313" key="6">
    <source>
        <dbReference type="EMBL" id="BBO74171.1"/>
    </source>
</evidence>
<dbReference type="SUPFAM" id="SSF55785">
    <property type="entry name" value="PYP-like sensor domain (PAS domain)"/>
    <property type="match status" value="1"/>
</dbReference>
<dbReference type="EMBL" id="AP021875">
    <property type="protein sequence ID" value="BBO74171.1"/>
    <property type="molecule type" value="Genomic_DNA"/>
</dbReference>
<protein>
    <recommendedName>
        <fullName evidence="5">HTH luxR-type domain-containing protein</fullName>
    </recommendedName>
</protein>
<dbReference type="Gene3D" id="1.10.10.10">
    <property type="entry name" value="Winged helix-like DNA-binding domain superfamily/Winged helix DNA-binding domain"/>
    <property type="match status" value="1"/>
</dbReference>
<dbReference type="InterPro" id="IPR035965">
    <property type="entry name" value="PAS-like_dom_sf"/>
</dbReference>
<dbReference type="GO" id="GO:0003677">
    <property type="term" value="F:DNA binding"/>
    <property type="evidence" value="ECO:0007669"/>
    <property type="project" value="UniProtKB-KW"/>
</dbReference>
<feature type="coiled-coil region" evidence="4">
    <location>
        <begin position="138"/>
        <end position="172"/>
    </location>
</feature>
<organism evidence="6 7">
    <name type="scientific">Desulfosarcina widdelii</name>
    <dbReference type="NCBI Taxonomy" id="947919"/>
    <lineage>
        <taxon>Bacteria</taxon>
        <taxon>Pseudomonadati</taxon>
        <taxon>Thermodesulfobacteriota</taxon>
        <taxon>Desulfobacteria</taxon>
        <taxon>Desulfobacterales</taxon>
        <taxon>Desulfosarcinaceae</taxon>
        <taxon>Desulfosarcina</taxon>
    </lineage>
</organism>
<dbReference type="PANTHER" id="PTHR44688:SF16">
    <property type="entry name" value="DNA-BINDING TRANSCRIPTIONAL ACTIVATOR DEVR_DOSR"/>
    <property type="match status" value="1"/>
</dbReference>
<evidence type="ECO:0000256" key="3">
    <source>
        <dbReference type="ARBA" id="ARBA00023163"/>
    </source>
</evidence>
<evidence type="ECO:0000256" key="1">
    <source>
        <dbReference type="ARBA" id="ARBA00023015"/>
    </source>
</evidence>
<evidence type="ECO:0000259" key="5">
    <source>
        <dbReference type="PROSITE" id="PS50043"/>
    </source>
</evidence>
<feature type="domain" description="HTH luxR-type" evidence="5">
    <location>
        <begin position="223"/>
        <end position="288"/>
    </location>
</feature>
<evidence type="ECO:0000256" key="2">
    <source>
        <dbReference type="ARBA" id="ARBA00023125"/>
    </source>
</evidence>
<dbReference type="PANTHER" id="PTHR44688">
    <property type="entry name" value="DNA-BINDING TRANSCRIPTIONAL ACTIVATOR DEVR_DOSR"/>
    <property type="match status" value="1"/>
</dbReference>
<evidence type="ECO:0000313" key="7">
    <source>
        <dbReference type="Proteomes" id="UP000427769"/>
    </source>
</evidence>
<keyword evidence="1" id="KW-0805">Transcription regulation</keyword>
<dbReference type="Pfam" id="PF00196">
    <property type="entry name" value="GerE"/>
    <property type="match status" value="1"/>
</dbReference>